<dbReference type="HOGENOM" id="CLU_3043880_0_0_6"/>
<evidence type="ECO:0000313" key="2">
    <source>
        <dbReference type="Proteomes" id="UP000009282"/>
    </source>
</evidence>
<dbReference type="AlphaFoldDB" id="G4QFY8"/>
<keyword evidence="2" id="KW-1185">Reference proteome</keyword>
<evidence type="ECO:0000313" key="1">
    <source>
        <dbReference type="EMBL" id="AEP29080.1"/>
    </source>
</evidence>
<dbReference type="EMBL" id="CP003060">
    <property type="protein sequence ID" value="AEP29080.1"/>
    <property type="molecule type" value="Genomic_DNA"/>
</dbReference>
<sequence>MFSLPLLIFLLSFSFPFNLVNNGLSLTNPYFIKSHMQARSAVSAIEALQVITSF</sequence>
<gene>
    <name evidence="1" type="ordered locus">GNIT_0942</name>
</gene>
<accession>G4QFY8</accession>
<proteinExistence type="predicted"/>
<dbReference type="Proteomes" id="UP000009282">
    <property type="component" value="Chromosome"/>
</dbReference>
<dbReference type="KEGG" id="gni:GNIT_0942"/>
<protein>
    <submittedName>
        <fullName evidence="1">Uncharacterized protein</fullName>
    </submittedName>
</protein>
<dbReference type="STRING" id="1085623.GNIT_0942"/>
<reference evidence="1 2" key="1">
    <citation type="journal article" date="2011" name="J. Bacteriol.">
        <title>Complete genome sequence of seawater bacterium Glaciecola nitratireducens FR1064T.</title>
        <authorList>
            <person name="Bian F."/>
            <person name="Qin Q.L."/>
            <person name="Xie B.B."/>
            <person name="Shu Y.L."/>
            <person name="Zhang X.Y."/>
            <person name="Yu Y."/>
            <person name="Chen B."/>
            <person name="Chen X.L."/>
            <person name="Zhou B.C."/>
            <person name="Zhang Y.Z."/>
        </authorList>
    </citation>
    <scope>NUCLEOTIDE SEQUENCE [LARGE SCALE GENOMIC DNA]</scope>
    <source>
        <strain evidence="2">JCM 12485 / KCTC 12276 / FR1064</strain>
    </source>
</reference>
<organism evidence="1 2">
    <name type="scientific">Glaciecola nitratireducens (strain JCM 12485 / KCTC 12276 / FR1064)</name>
    <dbReference type="NCBI Taxonomy" id="1085623"/>
    <lineage>
        <taxon>Bacteria</taxon>
        <taxon>Pseudomonadati</taxon>
        <taxon>Pseudomonadota</taxon>
        <taxon>Gammaproteobacteria</taxon>
        <taxon>Alteromonadales</taxon>
        <taxon>Alteromonadaceae</taxon>
        <taxon>Brumicola</taxon>
    </lineage>
</organism>
<name>G4QFY8_GLANF</name>